<gene>
    <name evidence="2" type="ORF">J4203_00835</name>
</gene>
<reference evidence="2" key="1">
    <citation type="submission" date="2021-03" db="EMBL/GenBank/DDBJ databases">
        <authorList>
            <person name="Jaffe A."/>
        </authorList>
    </citation>
    <scope>NUCLEOTIDE SEQUENCE</scope>
    <source>
        <strain evidence="2">RIFCSPLOWO2_01_FULL_58_19</strain>
    </source>
</reference>
<comment type="caution">
    <text evidence="2">The sequence shown here is derived from an EMBL/GenBank/DDBJ whole genome shotgun (WGS) entry which is preliminary data.</text>
</comment>
<dbReference type="Proteomes" id="UP000678237">
    <property type="component" value="Unassembled WGS sequence"/>
</dbReference>
<dbReference type="EMBL" id="JAGVWE010000002">
    <property type="protein sequence ID" value="MBS3062391.1"/>
    <property type="molecule type" value="Genomic_DNA"/>
</dbReference>
<name>A0A8T4L698_9ARCH</name>
<proteinExistence type="predicted"/>
<feature type="region of interest" description="Disordered" evidence="1">
    <location>
        <begin position="15"/>
        <end position="75"/>
    </location>
</feature>
<sequence>MAALGAGWLGWHLWGRAPTPPGPGRQPAVGTVQPPKPTRPETRQPRTRAPQPGEAKPEEERRPKPKPEAEPLNAKKALETLGGRLGEINRQWRNKEISLQQRLDSMRQLRRETIIPLVEHLRSTGELEAWKSELSTSVGRFQLDEATGNKARELEAYRRYFSSPDVWALHLTDESIANKVYVDHYRELEALRVLEKGWREAATERTRWLLTELDYIKNNPSVLLDPLKGPKYTGLLSYVTGAVGEQRVDDAEKLRKPLVNEVHLGMREVIMELGNDPAVKERMVRDEVFGSNFGKTLGRLKDLSGQGGDTTNWLVEMTAFLEELEKTRPGARTAINDRVSEIVVAEVERYKLLLANSVENTVTGYFYQQLPSHGR</sequence>
<dbReference type="AlphaFoldDB" id="A0A8T4L698"/>
<feature type="compositionally biased region" description="Basic and acidic residues" evidence="1">
    <location>
        <begin position="55"/>
        <end position="69"/>
    </location>
</feature>
<reference evidence="2" key="2">
    <citation type="submission" date="2021-05" db="EMBL/GenBank/DDBJ databases">
        <title>Protein family content uncovers lineage relationships and bacterial pathway maintenance mechanisms in DPANN archaea.</title>
        <authorList>
            <person name="Castelle C.J."/>
            <person name="Meheust R."/>
            <person name="Jaffe A.L."/>
            <person name="Seitz K."/>
            <person name="Gong X."/>
            <person name="Baker B.J."/>
            <person name="Banfield J.F."/>
        </authorList>
    </citation>
    <scope>NUCLEOTIDE SEQUENCE</scope>
    <source>
        <strain evidence="2">RIFCSPLOWO2_01_FULL_58_19</strain>
    </source>
</reference>
<protein>
    <submittedName>
        <fullName evidence="2">Uncharacterized protein</fullName>
    </submittedName>
</protein>
<organism evidence="2 3">
    <name type="scientific">Candidatus Iainarchaeum sp</name>
    <dbReference type="NCBI Taxonomy" id="3101447"/>
    <lineage>
        <taxon>Archaea</taxon>
        <taxon>Candidatus Iainarchaeota</taxon>
        <taxon>Candidatus Iainarchaeia</taxon>
        <taxon>Candidatus Iainarchaeales</taxon>
        <taxon>Candidatus Iainarchaeaceae</taxon>
        <taxon>Candidatus Iainarchaeum</taxon>
    </lineage>
</organism>
<evidence type="ECO:0000313" key="2">
    <source>
        <dbReference type="EMBL" id="MBS3062391.1"/>
    </source>
</evidence>
<evidence type="ECO:0000313" key="3">
    <source>
        <dbReference type="Proteomes" id="UP000678237"/>
    </source>
</evidence>
<evidence type="ECO:0000256" key="1">
    <source>
        <dbReference type="SAM" id="MobiDB-lite"/>
    </source>
</evidence>
<accession>A0A8T4L698</accession>